<gene>
    <name evidence="1" type="ORF">LCGC14_1416940</name>
</gene>
<name>A0A0F9JSZ8_9ZZZZ</name>
<dbReference type="EMBL" id="LAZR01009404">
    <property type="protein sequence ID" value="KKM72793.1"/>
    <property type="molecule type" value="Genomic_DNA"/>
</dbReference>
<reference evidence="1" key="1">
    <citation type="journal article" date="2015" name="Nature">
        <title>Complex archaea that bridge the gap between prokaryotes and eukaryotes.</title>
        <authorList>
            <person name="Spang A."/>
            <person name="Saw J.H."/>
            <person name="Jorgensen S.L."/>
            <person name="Zaremba-Niedzwiedzka K."/>
            <person name="Martijn J."/>
            <person name="Lind A.E."/>
            <person name="van Eijk R."/>
            <person name="Schleper C."/>
            <person name="Guy L."/>
            <person name="Ettema T.J."/>
        </authorList>
    </citation>
    <scope>NUCLEOTIDE SEQUENCE</scope>
</reference>
<comment type="caution">
    <text evidence="1">The sequence shown here is derived from an EMBL/GenBank/DDBJ whole genome shotgun (WGS) entry which is preliminary data.</text>
</comment>
<sequence>AGTTPSPNCPYISPIRFIAERTDNNNKMTIEKITVIRTRVITPGLTAEIKSKSLS</sequence>
<accession>A0A0F9JSZ8</accession>
<feature type="non-terminal residue" evidence="1">
    <location>
        <position position="1"/>
    </location>
</feature>
<dbReference type="AlphaFoldDB" id="A0A0F9JSZ8"/>
<protein>
    <submittedName>
        <fullName evidence="1">Uncharacterized protein</fullName>
    </submittedName>
</protein>
<evidence type="ECO:0000313" key="1">
    <source>
        <dbReference type="EMBL" id="KKM72793.1"/>
    </source>
</evidence>
<proteinExistence type="predicted"/>
<organism evidence="1">
    <name type="scientific">marine sediment metagenome</name>
    <dbReference type="NCBI Taxonomy" id="412755"/>
    <lineage>
        <taxon>unclassified sequences</taxon>
        <taxon>metagenomes</taxon>
        <taxon>ecological metagenomes</taxon>
    </lineage>
</organism>